<evidence type="ECO:0000256" key="1">
    <source>
        <dbReference type="SAM" id="MobiDB-lite"/>
    </source>
</evidence>
<protein>
    <submittedName>
        <fullName evidence="2">Structural maintenance of chromosome 2</fullName>
    </submittedName>
</protein>
<dbReference type="Proteomes" id="UP000008909">
    <property type="component" value="Unassembled WGS sequence"/>
</dbReference>
<keyword evidence="3" id="KW-1185">Reference proteome</keyword>
<dbReference type="EMBL" id="DF142916">
    <property type="protein sequence ID" value="GAA48896.1"/>
    <property type="molecule type" value="Genomic_DNA"/>
</dbReference>
<evidence type="ECO:0000313" key="2">
    <source>
        <dbReference type="EMBL" id="GAA48896.1"/>
    </source>
</evidence>
<accession>G7Y7G1</accession>
<gene>
    <name evidence="2" type="ORF">CLF_102186</name>
</gene>
<proteinExistence type="predicted"/>
<reference evidence="2" key="1">
    <citation type="journal article" date="2011" name="Genome Biol.">
        <title>The draft genome of the carcinogenic human liver fluke Clonorchis sinensis.</title>
        <authorList>
            <person name="Wang X."/>
            <person name="Chen W."/>
            <person name="Huang Y."/>
            <person name="Sun J."/>
            <person name="Men J."/>
            <person name="Liu H."/>
            <person name="Luo F."/>
            <person name="Guo L."/>
            <person name="Lv X."/>
            <person name="Deng C."/>
            <person name="Zhou C."/>
            <person name="Fan Y."/>
            <person name="Li X."/>
            <person name="Huang L."/>
            <person name="Hu Y."/>
            <person name="Liang C."/>
            <person name="Hu X."/>
            <person name="Xu J."/>
            <person name="Yu X."/>
        </authorList>
    </citation>
    <scope>NUCLEOTIDE SEQUENCE [LARGE SCALE GENOMIC DNA]</scope>
    <source>
        <strain evidence="2">Henan</strain>
    </source>
</reference>
<evidence type="ECO:0000313" key="3">
    <source>
        <dbReference type="Proteomes" id="UP000008909"/>
    </source>
</evidence>
<organism evidence="2 3">
    <name type="scientific">Clonorchis sinensis</name>
    <name type="common">Chinese liver fluke</name>
    <dbReference type="NCBI Taxonomy" id="79923"/>
    <lineage>
        <taxon>Eukaryota</taxon>
        <taxon>Metazoa</taxon>
        <taxon>Spiralia</taxon>
        <taxon>Lophotrochozoa</taxon>
        <taxon>Platyhelminthes</taxon>
        <taxon>Trematoda</taxon>
        <taxon>Digenea</taxon>
        <taxon>Opisthorchiida</taxon>
        <taxon>Opisthorchiata</taxon>
        <taxon>Opisthorchiidae</taxon>
        <taxon>Clonorchis</taxon>
    </lineage>
</organism>
<reference key="2">
    <citation type="submission" date="2011-10" db="EMBL/GenBank/DDBJ databases">
        <title>The genome and transcriptome sequence of Clonorchis sinensis provide insights into the carcinogenic liver fluke.</title>
        <authorList>
            <person name="Wang X."/>
            <person name="Huang Y."/>
            <person name="Chen W."/>
            <person name="Liu H."/>
            <person name="Guo L."/>
            <person name="Chen Y."/>
            <person name="Luo F."/>
            <person name="Zhou W."/>
            <person name="Sun J."/>
            <person name="Mao Q."/>
            <person name="Liang P."/>
            <person name="Zhou C."/>
            <person name="Tian Y."/>
            <person name="Men J."/>
            <person name="Lv X."/>
            <person name="Huang L."/>
            <person name="Zhou J."/>
            <person name="Hu Y."/>
            <person name="Li R."/>
            <person name="Zhang F."/>
            <person name="Lei H."/>
            <person name="Li X."/>
            <person name="Hu X."/>
            <person name="Liang C."/>
            <person name="Xu J."/>
            <person name="Wu Z."/>
            <person name="Yu X."/>
        </authorList>
    </citation>
    <scope>NUCLEOTIDE SEQUENCE</scope>
    <source>
        <strain>Henan</strain>
    </source>
</reference>
<dbReference type="AlphaFoldDB" id="G7Y7G1"/>
<feature type="region of interest" description="Disordered" evidence="1">
    <location>
        <begin position="141"/>
        <end position="162"/>
    </location>
</feature>
<sequence>MLIRKQSTIVSIDGAKSGSETVAYAQRPRWFGRKLGQSACCSYLLFHCCFVAYIRTRHRSPSITTLPATIPSTRTVFQFEVYFFDSQYPVPNATTNMIVIFHLQFLIVSLKDGMFNNANVLFKTKFQDGVSTVTRHVPFRGAKNANDENMPSNIEKQRRRVR</sequence>
<name>G7Y7G1_CLOSI</name>